<dbReference type="Proteomes" id="UP000815677">
    <property type="component" value="Unassembled WGS sequence"/>
</dbReference>
<gene>
    <name evidence="2" type="ORF">MCHLO_05122</name>
</gene>
<sequence length="453" mass="50179">MAERRAFLSGHVFDPPCFLLPHLRCRILAPLLLQTPECERRGVSDRVATRKPTRASPPSTASSSRKYTVLDIGLDRWRRLCQRRKASLAERSQRSFSGDPEGRAAHSLRLQIAPELARPPYVTAYRRCNHGMRVKTRSGLRVMLARVQSFVAPGPPSRLPCCPTTPTDTTHFRFLKRKPFYHSSLYSMSNDVLHGRFAALSTCWTRPCLASASATPAIRLWLTTKDGIRWAGKAFRTVPEKWVLGAGRRRTDAAGGNGINRKTGRCRSGTHPSASSRVFAGTSTKQRYCVSQSATESLLPRHVHPPAPGFALAGPSSMQTAMNRCPLYALDVRSGPGGPYTNGADTFGGVLRQLPLLGAHASVDGRNGTCTCVPHIQTGLLRCSSVEELLVAGCVPRLTRFLLKMRGPRLFLRRRVHFLRRPLLWIPLYAWHRPGPIVARRTNFLSATPGLGR</sequence>
<feature type="region of interest" description="Disordered" evidence="1">
    <location>
        <begin position="253"/>
        <end position="277"/>
    </location>
</feature>
<feature type="region of interest" description="Disordered" evidence="1">
    <location>
        <begin position="42"/>
        <end position="64"/>
    </location>
</feature>
<reference evidence="2" key="1">
    <citation type="submission" date="2014-09" db="EMBL/GenBank/DDBJ databases">
        <title>Genome sequence of the luminous mushroom Mycena chlorophos for searching fungal bioluminescence genes.</title>
        <authorList>
            <person name="Tanaka Y."/>
            <person name="Kasuga D."/>
            <person name="Oba Y."/>
            <person name="Hase S."/>
            <person name="Sato K."/>
            <person name="Oba Y."/>
            <person name="Sakakibara Y."/>
        </authorList>
    </citation>
    <scope>NUCLEOTIDE SEQUENCE</scope>
</reference>
<organism evidence="2 3">
    <name type="scientific">Mycena chlorophos</name>
    <name type="common">Agaric fungus</name>
    <name type="synonym">Agaricus chlorophos</name>
    <dbReference type="NCBI Taxonomy" id="658473"/>
    <lineage>
        <taxon>Eukaryota</taxon>
        <taxon>Fungi</taxon>
        <taxon>Dikarya</taxon>
        <taxon>Basidiomycota</taxon>
        <taxon>Agaricomycotina</taxon>
        <taxon>Agaricomycetes</taxon>
        <taxon>Agaricomycetidae</taxon>
        <taxon>Agaricales</taxon>
        <taxon>Marasmiineae</taxon>
        <taxon>Mycenaceae</taxon>
        <taxon>Mycena</taxon>
    </lineage>
</organism>
<feature type="compositionally biased region" description="Low complexity" evidence="1">
    <location>
        <begin position="54"/>
        <end position="64"/>
    </location>
</feature>
<evidence type="ECO:0000313" key="3">
    <source>
        <dbReference type="Proteomes" id="UP000815677"/>
    </source>
</evidence>
<keyword evidence="3" id="KW-1185">Reference proteome</keyword>
<evidence type="ECO:0000313" key="2">
    <source>
        <dbReference type="EMBL" id="GAT47669.1"/>
    </source>
</evidence>
<name>A0ABQ0L934_MYCCL</name>
<protein>
    <submittedName>
        <fullName evidence="2">Uncharacterized protein</fullName>
    </submittedName>
</protein>
<dbReference type="EMBL" id="DF843861">
    <property type="protein sequence ID" value="GAT47669.1"/>
    <property type="molecule type" value="Genomic_DNA"/>
</dbReference>
<proteinExistence type="predicted"/>
<accession>A0ABQ0L934</accession>
<evidence type="ECO:0000256" key="1">
    <source>
        <dbReference type="SAM" id="MobiDB-lite"/>
    </source>
</evidence>